<feature type="compositionally biased region" description="Polar residues" evidence="1">
    <location>
        <begin position="2123"/>
        <end position="2143"/>
    </location>
</feature>
<feature type="region of interest" description="Disordered" evidence="1">
    <location>
        <begin position="116"/>
        <end position="168"/>
    </location>
</feature>
<proteinExistence type="predicted"/>
<feature type="compositionally biased region" description="Basic and acidic residues" evidence="1">
    <location>
        <begin position="1184"/>
        <end position="1210"/>
    </location>
</feature>
<feature type="compositionally biased region" description="Polar residues" evidence="1">
    <location>
        <begin position="1966"/>
        <end position="1977"/>
    </location>
</feature>
<feature type="region of interest" description="Disordered" evidence="1">
    <location>
        <begin position="1583"/>
        <end position="1690"/>
    </location>
</feature>
<feature type="compositionally biased region" description="Low complexity" evidence="1">
    <location>
        <begin position="1007"/>
        <end position="1024"/>
    </location>
</feature>
<feature type="region of interest" description="Disordered" evidence="1">
    <location>
        <begin position="1948"/>
        <end position="1983"/>
    </location>
</feature>
<feature type="domain" description="RIIa" evidence="2">
    <location>
        <begin position="27"/>
        <end position="64"/>
    </location>
</feature>
<feature type="compositionally biased region" description="Low complexity" evidence="1">
    <location>
        <begin position="1273"/>
        <end position="1287"/>
    </location>
</feature>
<evidence type="ECO:0000256" key="1">
    <source>
        <dbReference type="SAM" id="MobiDB-lite"/>
    </source>
</evidence>
<feature type="compositionally biased region" description="Basic and acidic residues" evidence="1">
    <location>
        <begin position="2166"/>
        <end position="2182"/>
    </location>
</feature>
<feature type="compositionally biased region" description="Basic and acidic residues" evidence="1">
    <location>
        <begin position="823"/>
        <end position="838"/>
    </location>
</feature>
<feature type="region of interest" description="Disordered" evidence="1">
    <location>
        <begin position="813"/>
        <end position="838"/>
    </location>
</feature>
<feature type="region of interest" description="Disordered" evidence="1">
    <location>
        <begin position="2116"/>
        <end position="2217"/>
    </location>
</feature>
<feature type="compositionally biased region" description="Basic and acidic residues" evidence="1">
    <location>
        <begin position="1671"/>
        <end position="1689"/>
    </location>
</feature>
<dbReference type="Pfam" id="PF00612">
    <property type="entry name" value="IQ"/>
    <property type="match status" value="1"/>
</dbReference>
<feature type="region of interest" description="Disordered" evidence="1">
    <location>
        <begin position="400"/>
        <end position="617"/>
    </location>
</feature>
<dbReference type="Proteomes" id="UP000078541">
    <property type="component" value="Unassembled WGS sequence"/>
</dbReference>
<feature type="region of interest" description="Disordered" evidence="1">
    <location>
        <begin position="1268"/>
        <end position="1352"/>
    </location>
</feature>
<feature type="compositionally biased region" description="Polar residues" evidence="1">
    <location>
        <begin position="1324"/>
        <end position="1339"/>
    </location>
</feature>
<evidence type="ECO:0000313" key="4">
    <source>
        <dbReference type="Proteomes" id="UP000078541"/>
    </source>
</evidence>
<feature type="compositionally biased region" description="Basic and acidic residues" evidence="1">
    <location>
        <begin position="303"/>
        <end position="312"/>
    </location>
</feature>
<feature type="compositionally biased region" description="Basic residues" evidence="1">
    <location>
        <begin position="454"/>
        <end position="467"/>
    </location>
</feature>
<dbReference type="SUPFAM" id="SSF47391">
    <property type="entry name" value="Dimerization-anchoring domain of cAMP-dependent PK regulatory subunit"/>
    <property type="match status" value="1"/>
</dbReference>
<dbReference type="PROSITE" id="PS50096">
    <property type="entry name" value="IQ"/>
    <property type="match status" value="1"/>
</dbReference>
<dbReference type="Gene3D" id="1.20.890.10">
    <property type="entry name" value="cAMP-dependent protein kinase regulatory subunit, dimerization-anchoring domain"/>
    <property type="match status" value="1"/>
</dbReference>
<feature type="region of interest" description="Disordered" evidence="1">
    <location>
        <begin position="303"/>
        <end position="324"/>
    </location>
</feature>
<reference evidence="3 4" key="1">
    <citation type="submission" date="2016-03" db="EMBL/GenBank/DDBJ databases">
        <title>Trachymyrmex septentrionalis WGS genome.</title>
        <authorList>
            <person name="Nygaard S."/>
            <person name="Hu H."/>
            <person name="Boomsma J."/>
            <person name="Zhang G."/>
        </authorList>
    </citation>
    <scope>NUCLEOTIDE SEQUENCE [LARGE SCALE GENOMIC DNA]</scope>
    <source>
        <strain evidence="3">Tsep2-gDNA-1</strain>
        <tissue evidence="3">Whole body</tissue>
    </source>
</reference>
<evidence type="ECO:0000313" key="3">
    <source>
        <dbReference type="EMBL" id="KYN34488.1"/>
    </source>
</evidence>
<protein>
    <submittedName>
        <fullName evidence="3">Sperm surface protein Sp17</fullName>
    </submittedName>
</protein>
<feature type="compositionally biased region" description="Polar residues" evidence="1">
    <location>
        <begin position="1288"/>
        <end position="1310"/>
    </location>
</feature>
<dbReference type="InterPro" id="IPR003117">
    <property type="entry name" value="cAMP_dep_PK_reg_su_I/II_a/b"/>
</dbReference>
<feature type="compositionally biased region" description="Polar residues" evidence="1">
    <location>
        <begin position="2080"/>
        <end position="2093"/>
    </location>
</feature>
<evidence type="ECO:0000259" key="2">
    <source>
        <dbReference type="SMART" id="SM00394"/>
    </source>
</evidence>
<dbReference type="Pfam" id="PF02197">
    <property type="entry name" value="RIIa"/>
    <property type="match status" value="1"/>
</dbReference>
<feature type="compositionally biased region" description="Polar residues" evidence="1">
    <location>
        <begin position="553"/>
        <end position="566"/>
    </location>
</feature>
<gene>
    <name evidence="3" type="ORF">ALC56_10975</name>
</gene>
<feature type="compositionally biased region" description="Basic and acidic residues" evidence="1">
    <location>
        <begin position="2206"/>
        <end position="2217"/>
    </location>
</feature>
<feature type="compositionally biased region" description="Basic and acidic residues" evidence="1">
    <location>
        <begin position="1647"/>
        <end position="1661"/>
    </location>
</feature>
<dbReference type="SMART" id="SM00015">
    <property type="entry name" value="IQ"/>
    <property type="match status" value="1"/>
</dbReference>
<feature type="region of interest" description="Disordered" evidence="1">
    <location>
        <begin position="194"/>
        <end position="259"/>
    </location>
</feature>
<feature type="region of interest" description="Disordered" evidence="1">
    <location>
        <begin position="2080"/>
        <end position="2100"/>
    </location>
</feature>
<feature type="compositionally biased region" description="Basic and acidic residues" evidence="1">
    <location>
        <begin position="1614"/>
        <end position="1632"/>
    </location>
</feature>
<feature type="compositionally biased region" description="Basic and acidic residues" evidence="1">
    <location>
        <begin position="481"/>
        <end position="501"/>
    </location>
</feature>
<sequence length="2217" mass="249755">MLSPTPTIDRSNLRPGTGYLIAPRVPHGLATVVEGLTREVLRHRPEDIYVFAAHHFEKLLKLREEYHIEEYSNREFSHEFNRDFNLWPTKKIQNIEKPSNGGWSLEKEIEIFERHEKTAVDTEESQEDVSTDRENWKASKQTCSRGPATTKKTSKKSKDNETTSNARATRIISQMTALHGPSKNIQTKDIKQELRKNKLSGEKSKATNSVEKGIRGDRRSRTRVTKTDRDPAEEVECTTTTTTTMTKSSSKTSSRRPLKKIRRIETESETETEQEVAKAGVEDGHARSRNIKNDNTIRETIIRTGSRERRSEAPLSEHSSERKVSSRALSMDRIRAYVLRKFASTASLEVLRSPTYVEQVQEVINRAAPIIKEKLEEIGRPRGKRSRSVDLAWNEESLHRHVREEKRHGDEESGRGKSGNGMERKADIMKKEEMEDSLGKEETISIMESEEKKSRRRSIGSGKRSRRRENGDFGVVDEVDDNSKHSNKLEHESNATHDTLEARLTATQSILEDISKSTSELGGTRRSDPAGNEPSESEISDHVISLPVVRPPSSRNSKSATKNGSDCLTLPPISPEAPKSTKKKDELSLPVLLTTVNNGNHSARKSQEQDVSKDAEEASTMYDITSDIEDIAGFPENNHEDAIVDIKQEPDSDRQDLLISDVKFVNEGRGRNENVDKVFDEKCGSLEEFEELEKLEEGRKSEEVFIDSLNVTPEVADVPLRPDSLEPDEEVKLEDNYADPAQENAFDRLKDKLIEIEMAERNIEKALTCQVATCDIGEMTSQAEKSVTDGKINDAGESTNEAEETVNEIRKSMDAAKIPVNNKDNEERKKNNDDEKRKLMNNIEKVKDVAEILNKTEDLNIEDKLTNKPEKIESEKGSISRTENSINKLEANGIKKLMNENGAQSLKNTVGISKNGAEKVTDQTEITKITENTTKAQDERSIDKTEKLNEKLSNGVEELAVKIHVKNVQFINARPLSKDSQITEVVETDDDNTTTSEKKPENANEFSQSTTSGNATTTSESSTTNLPNEKSQTKGRKKRKSDKLPMITPLSLELPYSYVLSEGSPCEIPDSVTTVIIPDKSCLSPVTLKDEDDCQLESTNQKEESLTHFNTEISKDEKQDKDQQGYDMEVFGEYIRPEAMDVLSIDTDFVHSVKGIKPSQNIVIAHQDLNKIKEEGEEEIVKEDDERKKTESHQEKENDKEKNVKEEEMTKLATLENIMGHEENEEINIRTIESKDAEEISSGVLEYESLPDTKDLTVDTVLINEGTADFTIESKSLLENSSEESGSTQNTHSTTSDIKESTTSNQSIESPSPDRPVVPELNLDSLQDNTVSSFKITTNETEKEDNDRESDATISLVEPLISDERLMNRLTDHEEKIITEGLTERGLQSEFPEADQLYHAEHMEYKWLEKDPLSTEMNLEDETKSQENNIDLKTTLPEDVIQVDLVSQEKARTEETEELGSEEEIARELIDLLDKDIQLRAEELDLKKESIDNGESEKSNLEVDDESNQPLSVSMHSILTEQEKKENEDSFHKIDEIVRTEITNSELSGDITDISQDKDKNNAIIDKESEKIKLEMVKKAENSHVAPLAEFEQDEILEENGSSETADENITVKSKLDNINADHIDIQEKLGDKQTNMDVPDSQNSDSKIKEPKAENIKQEESEQEELQNQNKHEQEKLEAREENKQEKLDIEEEIEQEKLKIQSKDDQENIKIEEKIINMTASPLDVVESKKDSINELMKNNNGNEDIKLNNKSIIDDKTKKDMENEKEEKSEDLSEKVESVHGPIMSAISEQSTEDSRFGYWTMGTKSSTVETVIEASDSNASTEKIADESEIIADESLIQKKDLAAVVKIQAYIRGFLTRRRVRRNMSLEFPSNDVPSTQKITSDHLVPQDTSNREARRLRREEALRNTTLSLENAFATGRLQHTSEFHDSVPLLPFDLLNSKTDSISSNNSLDEEVDIKEANISDNAKSSANESDTVREHRTTFHKGNTFVDPTFPIMMHLLADASRNCHFTVSQNSHADFNANARGAKPMEPTVDIVMLGYPRDDENQYLNFITSVEDLNSNMDSLTVHDVMKSTKNTSDAHPLTTSGEGSLREPLALPGVSQGVVIEEVTSLDEVVPSESTKPSTAPKTSLDTNSSMPSEECALEDAKNDLGISPRITGTTEDRKQEAEGQESDRNPESVGENGLHSDDANKNFNEFSGNSREHMEEEKDKT</sequence>
<keyword evidence="4" id="KW-1185">Reference proteome</keyword>
<feature type="compositionally biased region" description="Basic and acidic residues" evidence="1">
    <location>
        <begin position="400"/>
        <end position="415"/>
    </location>
</feature>
<feature type="compositionally biased region" description="Basic and acidic residues" evidence="1">
    <location>
        <begin position="1488"/>
        <end position="1501"/>
    </location>
</feature>
<feature type="region of interest" description="Disordered" evidence="1">
    <location>
        <begin position="1758"/>
        <end position="1781"/>
    </location>
</feature>
<feature type="compositionally biased region" description="Low complexity" evidence="1">
    <location>
        <begin position="238"/>
        <end position="252"/>
    </location>
</feature>
<dbReference type="InterPro" id="IPR047579">
    <property type="entry name" value="DD_CABYR_SP17"/>
</dbReference>
<feature type="region of interest" description="Disordered" evidence="1">
    <location>
        <begin position="1488"/>
        <end position="1511"/>
    </location>
</feature>
<feature type="compositionally biased region" description="Basic and acidic residues" evidence="1">
    <location>
        <begin position="422"/>
        <end position="453"/>
    </location>
</feature>
<feature type="compositionally biased region" description="Basic and acidic residues" evidence="1">
    <location>
        <begin position="194"/>
        <end position="205"/>
    </location>
</feature>
<dbReference type="InterPro" id="IPR000048">
    <property type="entry name" value="IQ_motif_EF-hand-BS"/>
</dbReference>
<dbReference type="CDD" id="cd12100">
    <property type="entry name" value="DD_CABYR_SP17"/>
    <property type="match status" value="1"/>
</dbReference>
<dbReference type="EMBL" id="KQ981856">
    <property type="protein sequence ID" value="KYN34488.1"/>
    <property type="molecule type" value="Genomic_DNA"/>
</dbReference>
<feature type="compositionally biased region" description="Polar residues" evidence="1">
    <location>
        <begin position="505"/>
        <end position="521"/>
    </location>
</feature>
<organism evidence="3 4">
    <name type="scientific">Trachymyrmex septentrionalis</name>
    <dbReference type="NCBI Taxonomy" id="34720"/>
    <lineage>
        <taxon>Eukaryota</taxon>
        <taxon>Metazoa</taxon>
        <taxon>Ecdysozoa</taxon>
        <taxon>Arthropoda</taxon>
        <taxon>Hexapoda</taxon>
        <taxon>Insecta</taxon>
        <taxon>Pterygota</taxon>
        <taxon>Neoptera</taxon>
        <taxon>Endopterygota</taxon>
        <taxon>Hymenoptera</taxon>
        <taxon>Apocrita</taxon>
        <taxon>Aculeata</taxon>
        <taxon>Formicoidea</taxon>
        <taxon>Formicidae</taxon>
        <taxon>Myrmicinae</taxon>
        <taxon>Trachymyrmex</taxon>
    </lineage>
</organism>
<dbReference type="SMART" id="SM00394">
    <property type="entry name" value="RIIa"/>
    <property type="match status" value="1"/>
</dbReference>
<feature type="region of interest" description="Disordered" evidence="1">
    <location>
        <begin position="1175"/>
        <end position="1236"/>
    </location>
</feature>
<feature type="compositionally biased region" description="Basic and acidic residues" evidence="1">
    <location>
        <begin position="212"/>
        <end position="232"/>
    </location>
</feature>
<dbReference type="KEGG" id="tsep:108752618"/>
<accession>A0A195F1Z5</accession>
<dbReference type="OrthoDB" id="6161835at2759"/>
<name>A0A195F1Z5_9HYME</name>
<feature type="region of interest" description="Disordered" evidence="1">
    <location>
        <begin position="982"/>
        <end position="1046"/>
    </location>
</feature>
<feature type="compositionally biased region" description="Basic and acidic residues" evidence="1">
    <location>
        <begin position="605"/>
        <end position="616"/>
    </location>
</feature>
<feature type="compositionally biased region" description="Polar residues" evidence="1">
    <location>
        <begin position="1633"/>
        <end position="1646"/>
    </location>
</feature>